<feature type="non-terminal residue" evidence="1">
    <location>
        <position position="1"/>
    </location>
</feature>
<protein>
    <submittedName>
        <fullName evidence="1">Uncharacterized protein</fullName>
    </submittedName>
</protein>
<name>A0A8J2LG20_9HEXA</name>
<comment type="caution">
    <text evidence="1">The sequence shown here is derived from an EMBL/GenBank/DDBJ whole genome shotgun (WGS) entry which is preliminary data.</text>
</comment>
<evidence type="ECO:0000313" key="2">
    <source>
        <dbReference type="Proteomes" id="UP000708208"/>
    </source>
</evidence>
<sequence>YFLAIVIFVSAVSYYTYINWKPHPAIEPTVPNCNDLVSENFLLRELINIDSDSYHYCEETLPLFQQCGHPMTDS</sequence>
<keyword evidence="2" id="KW-1185">Reference proteome</keyword>
<dbReference type="AlphaFoldDB" id="A0A8J2LG20"/>
<reference evidence="1" key="1">
    <citation type="submission" date="2021-06" db="EMBL/GenBank/DDBJ databases">
        <authorList>
            <person name="Hodson N. C."/>
            <person name="Mongue J. A."/>
            <person name="Jaron S. K."/>
        </authorList>
    </citation>
    <scope>NUCLEOTIDE SEQUENCE</scope>
</reference>
<dbReference type="EMBL" id="CAJVCH010558563">
    <property type="protein sequence ID" value="CAG7831023.1"/>
    <property type="molecule type" value="Genomic_DNA"/>
</dbReference>
<organism evidence="1 2">
    <name type="scientific">Allacma fusca</name>
    <dbReference type="NCBI Taxonomy" id="39272"/>
    <lineage>
        <taxon>Eukaryota</taxon>
        <taxon>Metazoa</taxon>
        <taxon>Ecdysozoa</taxon>
        <taxon>Arthropoda</taxon>
        <taxon>Hexapoda</taxon>
        <taxon>Collembola</taxon>
        <taxon>Symphypleona</taxon>
        <taxon>Sminthuridae</taxon>
        <taxon>Allacma</taxon>
    </lineage>
</organism>
<proteinExistence type="predicted"/>
<accession>A0A8J2LG20</accession>
<dbReference type="Proteomes" id="UP000708208">
    <property type="component" value="Unassembled WGS sequence"/>
</dbReference>
<evidence type="ECO:0000313" key="1">
    <source>
        <dbReference type="EMBL" id="CAG7831023.1"/>
    </source>
</evidence>
<gene>
    <name evidence="1" type="ORF">AFUS01_LOCUS40787</name>
</gene>